<comment type="caution">
    <text evidence="1">The sequence shown here is derived from an EMBL/GenBank/DDBJ whole genome shotgun (WGS) entry which is preliminary data.</text>
</comment>
<accession>A0A7W9JFM1</accession>
<name>A0A7W9JFM1_9ACTN</name>
<evidence type="ECO:0000313" key="2">
    <source>
        <dbReference type="Proteomes" id="UP000549971"/>
    </source>
</evidence>
<dbReference type="EMBL" id="JACHMY010000001">
    <property type="protein sequence ID" value="MBB5841193.1"/>
    <property type="molecule type" value="Genomic_DNA"/>
</dbReference>
<evidence type="ECO:0000313" key="1">
    <source>
        <dbReference type="EMBL" id="MBB5841193.1"/>
    </source>
</evidence>
<gene>
    <name evidence="1" type="ORF">HDA39_007927</name>
</gene>
<protein>
    <submittedName>
        <fullName evidence="1">Uncharacterized protein</fullName>
    </submittedName>
</protein>
<proteinExistence type="predicted"/>
<keyword evidence="2" id="KW-1185">Reference proteome</keyword>
<dbReference type="Proteomes" id="UP000549971">
    <property type="component" value="Unassembled WGS sequence"/>
</dbReference>
<reference evidence="1 2" key="1">
    <citation type="submission" date="2020-08" db="EMBL/GenBank/DDBJ databases">
        <title>Sequencing the genomes of 1000 actinobacteria strains.</title>
        <authorList>
            <person name="Klenk H.-P."/>
        </authorList>
    </citation>
    <scope>NUCLEOTIDE SEQUENCE [LARGE SCALE GENOMIC DNA]</scope>
    <source>
        <strain evidence="1 2">DSM 28967</strain>
    </source>
</reference>
<dbReference type="AlphaFoldDB" id="A0A7W9JFM1"/>
<sequence length="29" mass="3399">MAFESSYGAFEVTNYWIQRTLEEEAAHSM</sequence>
<organism evidence="1 2">
    <name type="scientific">Kribbella italica</name>
    <dbReference type="NCBI Taxonomy" id="1540520"/>
    <lineage>
        <taxon>Bacteria</taxon>
        <taxon>Bacillati</taxon>
        <taxon>Actinomycetota</taxon>
        <taxon>Actinomycetes</taxon>
        <taxon>Propionibacteriales</taxon>
        <taxon>Kribbellaceae</taxon>
        <taxon>Kribbella</taxon>
    </lineage>
</organism>